<keyword evidence="4" id="KW-0808">Transferase</keyword>
<dbReference type="OrthoDB" id="9811239at2"/>
<dbReference type="Pfam" id="PF13439">
    <property type="entry name" value="Glyco_transf_4"/>
    <property type="match status" value="1"/>
</dbReference>
<keyword evidence="1" id="KW-1133">Transmembrane helix</keyword>
<dbReference type="PANTHER" id="PTHR12526">
    <property type="entry name" value="GLYCOSYLTRANSFERASE"/>
    <property type="match status" value="1"/>
</dbReference>
<organism evidence="4 5">
    <name type="scientific">Pedobacter nyackensis</name>
    <dbReference type="NCBI Taxonomy" id="475255"/>
    <lineage>
        <taxon>Bacteria</taxon>
        <taxon>Pseudomonadati</taxon>
        <taxon>Bacteroidota</taxon>
        <taxon>Sphingobacteriia</taxon>
        <taxon>Sphingobacteriales</taxon>
        <taxon>Sphingobacteriaceae</taxon>
        <taxon>Pedobacter</taxon>
    </lineage>
</organism>
<evidence type="ECO:0000313" key="4">
    <source>
        <dbReference type="EMBL" id="SMC95124.1"/>
    </source>
</evidence>
<feature type="transmembrane region" description="Helical" evidence="1">
    <location>
        <begin position="71"/>
        <end position="90"/>
    </location>
</feature>
<dbReference type="STRING" id="475255.SAMN04488101_106184"/>
<dbReference type="SUPFAM" id="SSF53756">
    <property type="entry name" value="UDP-Glycosyltransferase/glycogen phosphorylase"/>
    <property type="match status" value="1"/>
</dbReference>
<dbReference type="AlphaFoldDB" id="A0A1W2DCX5"/>
<accession>A0A1W2DCX5</accession>
<dbReference type="EMBL" id="FWYB01000006">
    <property type="protein sequence ID" value="SMC95124.1"/>
    <property type="molecule type" value="Genomic_DNA"/>
</dbReference>
<evidence type="ECO:0000259" key="2">
    <source>
        <dbReference type="Pfam" id="PF00534"/>
    </source>
</evidence>
<evidence type="ECO:0000313" key="5">
    <source>
        <dbReference type="Proteomes" id="UP000192678"/>
    </source>
</evidence>
<dbReference type="RefSeq" id="WP_084289786.1">
    <property type="nucleotide sequence ID" value="NZ_FWYB01000006.1"/>
</dbReference>
<dbReference type="PANTHER" id="PTHR12526:SF627">
    <property type="entry name" value="D-RHAMNOSYLTRANSFERASE WBPZ"/>
    <property type="match status" value="1"/>
</dbReference>
<feature type="domain" description="Glycosyltransferase subfamily 4-like N-terminal" evidence="3">
    <location>
        <begin position="19"/>
        <end position="183"/>
    </location>
</feature>
<keyword evidence="5" id="KW-1185">Reference proteome</keyword>
<protein>
    <submittedName>
        <fullName evidence="4">Glycosyltransferase involved in cell wall bisynthesis</fullName>
    </submittedName>
</protein>
<dbReference type="Pfam" id="PF00534">
    <property type="entry name" value="Glycos_transf_1"/>
    <property type="match status" value="1"/>
</dbReference>
<dbReference type="InterPro" id="IPR028098">
    <property type="entry name" value="Glyco_trans_4-like_N"/>
</dbReference>
<feature type="domain" description="Glycosyl transferase family 1" evidence="2">
    <location>
        <begin position="194"/>
        <end position="347"/>
    </location>
</feature>
<reference evidence="4 5" key="1">
    <citation type="submission" date="2017-04" db="EMBL/GenBank/DDBJ databases">
        <authorList>
            <person name="Afonso C.L."/>
            <person name="Miller P.J."/>
            <person name="Scott M.A."/>
            <person name="Spackman E."/>
            <person name="Goraichik I."/>
            <person name="Dimitrov K.M."/>
            <person name="Suarez D.L."/>
            <person name="Swayne D.E."/>
        </authorList>
    </citation>
    <scope>NUCLEOTIDE SEQUENCE [LARGE SCALE GENOMIC DNA]</scope>
    <source>
        <strain evidence="4 5">DSM 19625</strain>
    </source>
</reference>
<proteinExistence type="predicted"/>
<evidence type="ECO:0000259" key="3">
    <source>
        <dbReference type="Pfam" id="PF13439"/>
    </source>
</evidence>
<name>A0A1W2DCX5_9SPHI</name>
<sequence>MVARKGQSLFFIINSLNGGGAERVISNLCNYFSSHHFDVSIICLNQTNPAYFLAPEIKVYTLVDVKRKSSFLFRIWYSLVTFFKLFTLLVRHRPKMVISFMASANLWAGITCNLLAVPYIVSERITPDVTVNKFNILLRWLSFHIYNKAKVIVVPSKGMIPCFRKNKSFRKLKNFEVINNPINQFKSSVARGVHKRKFILAVGRLDDQKGFDLLITAFKGVKQEDIDLLISGEGDERKKLEDQIKELNLEHRVKLIGFKANLQDYYKQAQLFVLSSRNEGYPNVLVEAMSLGCACVATDCDFGPSDIIEHEMNGLLVKVNSPTDLTEAMNRALEDSALKSRIANNAKLINNTNSAENTSAKWEKLVLQNL</sequence>
<dbReference type="Proteomes" id="UP000192678">
    <property type="component" value="Unassembled WGS sequence"/>
</dbReference>
<dbReference type="CDD" id="cd03820">
    <property type="entry name" value="GT4_AmsD-like"/>
    <property type="match status" value="1"/>
</dbReference>
<dbReference type="InterPro" id="IPR001296">
    <property type="entry name" value="Glyco_trans_1"/>
</dbReference>
<keyword evidence="1" id="KW-0472">Membrane</keyword>
<evidence type="ECO:0000256" key="1">
    <source>
        <dbReference type="SAM" id="Phobius"/>
    </source>
</evidence>
<dbReference type="GO" id="GO:0016757">
    <property type="term" value="F:glycosyltransferase activity"/>
    <property type="evidence" value="ECO:0007669"/>
    <property type="project" value="InterPro"/>
</dbReference>
<keyword evidence="1" id="KW-0812">Transmembrane</keyword>
<dbReference type="Gene3D" id="3.40.50.2000">
    <property type="entry name" value="Glycogen Phosphorylase B"/>
    <property type="match status" value="2"/>
</dbReference>
<gene>
    <name evidence="4" type="ORF">SAMN04488101_106184</name>
</gene>